<keyword evidence="3" id="KW-1185">Reference proteome</keyword>
<dbReference type="Pfam" id="PF00117">
    <property type="entry name" value="GATase"/>
    <property type="match status" value="1"/>
</dbReference>
<dbReference type="GO" id="GO:0005634">
    <property type="term" value="C:nucleus"/>
    <property type="evidence" value="ECO:0007669"/>
    <property type="project" value="TreeGrafter"/>
</dbReference>
<dbReference type="AlphaFoldDB" id="A1D9Q8"/>
<dbReference type="Gene3D" id="3.40.50.880">
    <property type="match status" value="1"/>
</dbReference>
<evidence type="ECO:0000313" key="3">
    <source>
        <dbReference type="Proteomes" id="UP000006702"/>
    </source>
</evidence>
<gene>
    <name evidence="2" type="ORF">NFIA_029710</name>
</gene>
<dbReference type="HOGENOM" id="CLU_054974_0_2_1"/>
<dbReference type="PANTHER" id="PTHR42695">
    <property type="entry name" value="GLUTAMINE AMIDOTRANSFERASE YLR126C-RELATED"/>
    <property type="match status" value="1"/>
</dbReference>
<dbReference type="GO" id="GO:0005829">
    <property type="term" value="C:cytosol"/>
    <property type="evidence" value="ECO:0007669"/>
    <property type="project" value="TreeGrafter"/>
</dbReference>
<dbReference type="InterPro" id="IPR029062">
    <property type="entry name" value="Class_I_gatase-like"/>
</dbReference>
<dbReference type="VEuPathDB" id="FungiDB:NFIA_029710"/>
<keyword evidence="2" id="KW-0808">Transferase</keyword>
<dbReference type="GO" id="GO:0016740">
    <property type="term" value="F:transferase activity"/>
    <property type="evidence" value="ECO:0007669"/>
    <property type="project" value="UniProtKB-KW"/>
</dbReference>
<reference evidence="3" key="1">
    <citation type="journal article" date="2008" name="PLoS Genet.">
        <title>Genomic islands in the pathogenic filamentous fungus Aspergillus fumigatus.</title>
        <authorList>
            <person name="Fedorova N.D."/>
            <person name="Khaldi N."/>
            <person name="Joardar V.S."/>
            <person name="Maiti R."/>
            <person name="Amedeo P."/>
            <person name="Anderson M.J."/>
            <person name="Crabtree J."/>
            <person name="Silva J.C."/>
            <person name="Badger J.H."/>
            <person name="Albarraq A."/>
            <person name="Angiuoli S."/>
            <person name="Bussey H."/>
            <person name="Bowyer P."/>
            <person name="Cotty P.J."/>
            <person name="Dyer P.S."/>
            <person name="Egan A."/>
            <person name="Galens K."/>
            <person name="Fraser-Liggett C.M."/>
            <person name="Haas B.J."/>
            <person name="Inman J.M."/>
            <person name="Kent R."/>
            <person name="Lemieux S."/>
            <person name="Malavazi I."/>
            <person name="Orvis J."/>
            <person name="Roemer T."/>
            <person name="Ronning C.M."/>
            <person name="Sundaram J.P."/>
            <person name="Sutton G."/>
            <person name="Turner G."/>
            <person name="Venter J.C."/>
            <person name="White O.R."/>
            <person name="Whitty B.R."/>
            <person name="Youngman P."/>
            <person name="Wolfe K.H."/>
            <person name="Goldman G.H."/>
            <person name="Wortman J.R."/>
            <person name="Jiang B."/>
            <person name="Denning D.W."/>
            <person name="Nierman W.C."/>
        </authorList>
    </citation>
    <scope>NUCLEOTIDE SEQUENCE [LARGE SCALE GENOMIC DNA]</scope>
    <source>
        <strain evidence="3">ATCC 1020 / DSM 3700 / CBS 544.65 / FGSC A1164 / JCM 1740 / NRRL 181 / WB 181</strain>
    </source>
</reference>
<dbReference type="InterPro" id="IPR044992">
    <property type="entry name" value="ChyE-like"/>
</dbReference>
<dbReference type="CDD" id="cd01741">
    <property type="entry name" value="GATase1_1"/>
    <property type="match status" value="1"/>
</dbReference>
<sequence length="270" mass="29767">MTRLLRAAILECDTPIQPVKDRYGTYGDLFENLLKAGLKAQGLDSQVDLQITKWDVVDGSVYPKPDDCDAILLTGSSTVSLADPSTTANVIAEHDAFADELWIIKLTSYIREVYEKYKKPIIGICFGHQIIARALGARVGRSDRGWEIAVEPIILTDTGRVLFSKNVLSLHQMHRDIAYEVPEGCVNLGSSAICEIQGLYSARRIFSVQGHPEYDEFVVSKLIETRHAMGVLDDQLSKDGLSRAGKPHDGSVVGEAICKFLLDDPVVNHV</sequence>
<dbReference type="STRING" id="331117.A1D9Q8"/>
<dbReference type="OrthoDB" id="92161at2759"/>
<dbReference type="GeneID" id="4589062"/>
<accession>A1D9Q8</accession>
<dbReference type="EMBL" id="DS027693">
    <property type="protein sequence ID" value="EAW20539.1"/>
    <property type="molecule type" value="Genomic_DNA"/>
</dbReference>
<dbReference type="Proteomes" id="UP000006702">
    <property type="component" value="Unassembled WGS sequence"/>
</dbReference>
<evidence type="ECO:0000313" key="2">
    <source>
        <dbReference type="EMBL" id="EAW20539.1"/>
    </source>
</evidence>
<name>A1D9Q8_NEOFI</name>
<dbReference type="OMA" id="HQIVRYG"/>
<dbReference type="eggNOG" id="KOG3179">
    <property type="taxonomic scope" value="Eukaryota"/>
</dbReference>
<evidence type="ECO:0000259" key="1">
    <source>
        <dbReference type="Pfam" id="PF00117"/>
    </source>
</evidence>
<dbReference type="FunFam" id="3.40.50.880:FF:000078">
    <property type="entry name" value="GMP synthase"/>
    <property type="match status" value="1"/>
</dbReference>
<dbReference type="KEGG" id="nfi:NFIA_029710"/>
<dbReference type="InterPro" id="IPR017926">
    <property type="entry name" value="GATASE"/>
</dbReference>
<organism evidence="2 3">
    <name type="scientific">Neosartorya fischeri (strain ATCC 1020 / DSM 3700 / CBS 544.65 / FGSC A1164 / JCM 1740 / NRRL 181 / WB 181)</name>
    <name type="common">Aspergillus fischerianus</name>
    <dbReference type="NCBI Taxonomy" id="331117"/>
    <lineage>
        <taxon>Eukaryota</taxon>
        <taxon>Fungi</taxon>
        <taxon>Dikarya</taxon>
        <taxon>Ascomycota</taxon>
        <taxon>Pezizomycotina</taxon>
        <taxon>Eurotiomycetes</taxon>
        <taxon>Eurotiomycetidae</taxon>
        <taxon>Eurotiales</taxon>
        <taxon>Aspergillaceae</taxon>
        <taxon>Aspergillus</taxon>
        <taxon>Aspergillus subgen. Fumigati</taxon>
    </lineage>
</organism>
<keyword evidence="2" id="KW-0315">Glutamine amidotransferase</keyword>
<proteinExistence type="predicted"/>
<feature type="domain" description="Glutamine amidotransferase" evidence="1">
    <location>
        <begin position="108"/>
        <end position="214"/>
    </location>
</feature>
<dbReference type="PROSITE" id="PS51273">
    <property type="entry name" value="GATASE_TYPE_1"/>
    <property type="match status" value="1"/>
</dbReference>
<dbReference type="SUPFAM" id="SSF52317">
    <property type="entry name" value="Class I glutamine amidotransferase-like"/>
    <property type="match status" value="1"/>
</dbReference>
<protein>
    <submittedName>
        <fullName evidence="2">Class I glutamine amidotransferase, putative</fullName>
    </submittedName>
</protein>
<dbReference type="PANTHER" id="PTHR42695:SF5">
    <property type="entry name" value="GLUTAMINE AMIDOTRANSFERASE YLR126C-RELATED"/>
    <property type="match status" value="1"/>
</dbReference>
<dbReference type="RefSeq" id="XP_001262436.1">
    <property type="nucleotide sequence ID" value="XM_001262435.1"/>
</dbReference>